<protein>
    <submittedName>
        <fullName evidence="2">Uncharacterized protein</fullName>
    </submittedName>
</protein>
<name>A0AAW2I9T7_9NEOP</name>
<dbReference type="EMBL" id="JARGDH010000001">
    <property type="protein sequence ID" value="KAL0278631.1"/>
    <property type="molecule type" value="Genomic_DNA"/>
</dbReference>
<sequence>MSNSRRNDYRESRENWRSVYMVPLNVRREWTDTSQNLSMLRTPPPINPPRFSEQVLFTQDMMKKPIKDVLNYYYRLRELDQEYTSHFQQSKSKDRVSLLKEVLRDKMLSSCERVIDPVEIIEQISQSSTDVESPESTEETDKMLTDCQTQVRYGEDGLRSYVSSETIELGFPKTDKVNPNQFLSPLYLFGNNSSGWSSNPSDAIGKCKLRSRSDTHTENRLRTTPTKPEKPSCSSFQGRTAAGGTCFRSTLPRFQPSGSLCPTTPSSQEVPVQEEGESVCSEESDESFSLFYSKTADLTSPLLDMSRFIFPDHIHYSYKNVKKKGFDVEFNGGLPILMRESLTLNSPLTVKMADIPSDPQTGITRRPMDLTFARSGYFTGKNGEKPSTSRAGEEKVSENSQVNTGHAPAGKKEMNCSIPGRRDRCIRQSLENDASSTEMTRATTMRKHTKKNRLNRIRLKYVTGSS</sequence>
<accession>A0AAW2I9T7</accession>
<evidence type="ECO:0000256" key="1">
    <source>
        <dbReference type="SAM" id="MobiDB-lite"/>
    </source>
</evidence>
<proteinExistence type="predicted"/>
<comment type="caution">
    <text evidence="2">The sequence shown here is derived from an EMBL/GenBank/DDBJ whole genome shotgun (WGS) entry which is preliminary data.</text>
</comment>
<feature type="compositionally biased region" description="Basic and acidic residues" evidence="1">
    <location>
        <begin position="211"/>
        <end position="221"/>
    </location>
</feature>
<dbReference type="AlphaFoldDB" id="A0AAW2I9T7"/>
<feature type="compositionally biased region" description="Basic and acidic residues" evidence="1">
    <location>
        <begin position="410"/>
        <end position="426"/>
    </location>
</feature>
<feature type="region of interest" description="Disordered" evidence="1">
    <location>
        <begin position="207"/>
        <end position="236"/>
    </location>
</feature>
<feature type="region of interest" description="Disordered" evidence="1">
    <location>
        <begin position="376"/>
        <end position="450"/>
    </location>
</feature>
<reference evidence="2" key="1">
    <citation type="journal article" date="2024" name="Gigascience">
        <title>Chromosome-level genome of the poultry shaft louse Menopon gallinae provides insight into the host-switching and adaptive evolution of parasitic lice.</title>
        <authorList>
            <person name="Xu Y."/>
            <person name="Ma L."/>
            <person name="Liu S."/>
            <person name="Liang Y."/>
            <person name="Liu Q."/>
            <person name="He Z."/>
            <person name="Tian L."/>
            <person name="Duan Y."/>
            <person name="Cai W."/>
            <person name="Li H."/>
            <person name="Song F."/>
        </authorList>
    </citation>
    <scope>NUCLEOTIDE SEQUENCE</scope>
    <source>
        <strain evidence="2">Cailab_2023a</strain>
    </source>
</reference>
<organism evidence="2">
    <name type="scientific">Menopon gallinae</name>
    <name type="common">poultry shaft louse</name>
    <dbReference type="NCBI Taxonomy" id="328185"/>
    <lineage>
        <taxon>Eukaryota</taxon>
        <taxon>Metazoa</taxon>
        <taxon>Ecdysozoa</taxon>
        <taxon>Arthropoda</taxon>
        <taxon>Hexapoda</taxon>
        <taxon>Insecta</taxon>
        <taxon>Pterygota</taxon>
        <taxon>Neoptera</taxon>
        <taxon>Paraneoptera</taxon>
        <taxon>Psocodea</taxon>
        <taxon>Troctomorpha</taxon>
        <taxon>Phthiraptera</taxon>
        <taxon>Amblycera</taxon>
        <taxon>Menoponidae</taxon>
        <taxon>Menopon</taxon>
    </lineage>
</organism>
<feature type="compositionally biased region" description="Polar residues" evidence="1">
    <location>
        <begin position="222"/>
        <end position="236"/>
    </location>
</feature>
<feature type="compositionally biased region" description="Polar residues" evidence="1">
    <location>
        <begin position="429"/>
        <end position="443"/>
    </location>
</feature>
<gene>
    <name evidence="2" type="ORF">PYX00_000399</name>
</gene>
<evidence type="ECO:0000313" key="2">
    <source>
        <dbReference type="EMBL" id="KAL0278631.1"/>
    </source>
</evidence>